<keyword evidence="1" id="KW-0472">Membrane</keyword>
<feature type="transmembrane region" description="Helical" evidence="1">
    <location>
        <begin position="23"/>
        <end position="53"/>
    </location>
</feature>
<keyword evidence="1" id="KW-0812">Transmembrane</keyword>
<dbReference type="EMBL" id="JACCBX010000002">
    <property type="protein sequence ID" value="NYE04410.1"/>
    <property type="molecule type" value="Genomic_DNA"/>
</dbReference>
<sequence length="216" mass="24941">MGSFMRGFYSICEWIMRFAYVNILWFLFTFLGLVVFGFFSATTAMFAVVRMWVLKQTDVPIFKTYWITFKSEFIKSSLLGILTFIFGLFMYFNITIIEATTIPLLKLLYIPNVMVILIFLLTLLYIFPVFAHFDLSIKEVIKNAFILMCINPIATFTMGILSGFLCFLYYKFPGLIPFFSGSLIAFLQMTISNYVFTKINKSHLMESDGVAEGFGK</sequence>
<feature type="transmembrane region" description="Helical" evidence="1">
    <location>
        <begin position="109"/>
        <end position="133"/>
    </location>
</feature>
<dbReference type="InterPro" id="IPR006938">
    <property type="entry name" value="DUF624"/>
</dbReference>
<keyword evidence="1" id="KW-1133">Transmembrane helix</keyword>
<evidence type="ECO:0000313" key="3">
    <source>
        <dbReference type="Proteomes" id="UP000548423"/>
    </source>
</evidence>
<name>A0A852T6L9_9BACI</name>
<reference evidence="3" key="2">
    <citation type="submission" date="2020-08" db="EMBL/GenBank/DDBJ databases">
        <title>The Agave Microbiome: Exploring the role of microbial communities in plant adaptations to desert environments.</title>
        <authorList>
            <person name="Partida-Martinez L.P."/>
        </authorList>
    </citation>
    <scope>NUCLEOTIDE SEQUENCE [LARGE SCALE GENOMIC DNA]</scope>
    <source>
        <strain evidence="3">AT2.8</strain>
    </source>
</reference>
<feature type="transmembrane region" description="Helical" evidence="1">
    <location>
        <begin position="145"/>
        <end position="170"/>
    </location>
</feature>
<evidence type="ECO:0000256" key="1">
    <source>
        <dbReference type="SAM" id="Phobius"/>
    </source>
</evidence>
<gene>
    <name evidence="2" type="ORF">F4694_001154</name>
</gene>
<dbReference type="Pfam" id="PF04854">
    <property type="entry name" value="DUF624"/>
    <property type="match status" value="1"/>
</dbReference>
<proteinExistence type="predicted"/>
<protein>
    <submittedName>
        <fullName evidence="2">Membrane protein YesL</fullName>
    </submittedName>
</protein>
<accession>A0A852T6L9</accession>
<dbReference type="AlphaFoldDB" id="A0A852T6L9"/>
<dbReference type="Proteomes" id="UP000548423">
    <property type="component" value="Unassembled WGS sequence"/>
</dbReference>
<comment type="caution">
    <text evidence="2">The sequence shown here is derived from an EMBL/GenBank/DDBJ whole genome shotgun (WGS) entry which is preliminary data.</text>
</comment>
<feature type="transmembrane region" description="Helical" evidence="1">
    <location>
        <begin position="73"/>
        <end position="97"/>
    </location>
</feature>
<feature type="transmembrane region" description="Helical" evidence="1">
    <location>
        <begin position="176"/>
        <end position="196"/>
    </location>
</feature>
<organism evidence="2 3">
    <name type="scientific">Neobacillus niacini</name>
    <dbReference type="NCBI Taxonomy" id="86668"/>
    <lineage>
        <taxon>Bacteria</taxon>
        <taxon>Bacillati</taxon>
        <taxon>Bacillota</taxon>
        <taxon>Bacilli</taxon>
        <taxon>Bacillales</taxon>
        <taxon>Bacillaceae</taxon>
        <taxon>Neobacillus</taxon>
    </lineage>
</organism>
<evidence type="ECO:0000313" key="2">
    <source>
        <dbReference type="EMBL" id="NYE04410.1"/>
    </source>
</evidence>
<reference evidence="3" key="1">
    <citation type="submission" date="2020-07" db="EMBL/GenBank/DDBJ databases">
        <authorList>
            <person name="Partida-Martinez L."/>
            <person name="Huntemann M."/>
            <person name="Clum A."/>
            <person name="Wang J."/>
            <person name="Palaniappan K."/>
            <person name="Ritter S."/>
            <person name="Chen I.-M."/>
            <person name="Stamatis D."/>
            <person name="Reddy T."/>
            <person name="O'Malley R."/>
            <person name="Daum C."/>
            <person name="Shapiro N."/>
            <person name="Ivanova N."/>
            <person name="Kyrpides N."/>
            <person name="Woyke T."/>
        </authorList>
    </citation>
    <scope>NUCLEOTIDE SEQUENCE [LARGE SCALE GENOMIC DNA]</scope>
    <source>
        <strain evidence="3">AT2.8</strain>
    </source>
</reference>